<gene>
    <name evidence="1" type="ORF">LCMAC102_04440</name>
</gene>
<protein>
    <submittedName>
        <fullName evidence="1">Uncharacterized protein</fullName>
    </submittedName>
</protein>
<proteinExistence type="predicted"/>
<reference evidence="1" key="1">
    <citation type="journal article" date="2019" name="MBio">
        <title>Virus Genomes from Deep Sea Sediments Expand the Ocean Megavirome and Support Independent Origins of Viral Gigantism.</title>
        <authorList>
            <person name="Backstrom D."/>
            <person name="Yutin N."/>
            <person name="Jorgensen S.L."/>
            <person name="Dharamshi J."/>
            <person name="Homa F."/>
            <person name="Zaremba-Niedwiedzka K."/>
            <person name="Spang A."/>
            <person name="Wolf Y.I."/>
            <person name="Koonin E.V."/>
            <person name="Ettema T.J."/>
        </authorList>
    </citation>
    <scope>NUCLEOTIDE SEQUENCE</scope>
</reference>
<sequence length="103" mass="12196">MSEIDEIYVDKDKVIKYLEILIKNIRDDKYTVVTQQDIYDSIEEYVTEKIKPLDLKTMEYLFRGWWLTDMIGRTLNPSANTLEPLPISNCPFCLRPTITENMD</sequence>
<organism evidence="1">
    <name type="scientific">Marseillevirus LCMAC102</name>
    <dbReference type="NCBI Taxonomy" id="2506603"/>
    <lineage>
        <taxon>Viruses</taxon>
        <taxon>Varidnaviria</taxon>
        <taxon>Bamfordvirae</taxon>
        <taxon>Nucleocytoviricota</taxon>
        <taxon>Megaviricetes</taxon>
        <taxon>Pimascovirales</taxon>
        <taxon>Pimascovirales incertae sedis</taxon>
        <taxon>Marseilleviridae</taxon>
    </lineage>
</organism>
<accession>A0A481YTW0</accession>
<dbReference type="EMBL" id="MK500334">
    <property type="protein sequence ID" value="QBK86648.1"/>
    <property type="molecule type" value="Genomic_DNA"/>
</dbReference>
<name>A0A481YTW0_9VIRU</name>
<evidence type="ECO:0000313" key="1">
    <source>
        <dbReference type="EMBL" id="QBK86648.1"/>
    </source>
</evidence>